<comment type="caution">
    <text evidence="3">The sequence shown here is derived from an EMBL/GenBank/DDBJ whole genome shotgun (WGS) entry which is preliminary data.</text>
</comment>
<feature type="compositionally biased region" description="Low complexity" evidence="1">
    <location>
        <begin position="310"/>
        <end position="372"/>
    </location>
</feature>
<feature type="region of interest" description="Disordered" evidence="1">
    <location>
        <begin position="427"/>
        <end position="457"/>
    </location>
</feature>
<feature type="transmembrane region" description="Helical" evidence="2">
    <location>
        <begin position="64"/>
        <end position="84"/>
    </location>
</feature>
<protein>
    <submittedName>
        <fullName evidence="3">Uncharacterized protein</fullName>
    </submittedName>
</protein>
<keyword evidence="4" id="KW-1185">Reference proteome</keyword>
<feature type="compositionally biased region" description="Low complexity" evidence="1">
    <location>
        <begin position="439"/>
        <end position="456"/>
    </location>
</feature>
<keyword evidence="2" id="KW-0472">Membrane</keyword>
<proteinExistence type="predicted"/>
<name>A0A2U0SDJ0_9SPHN</name>
<dbReference type="AlphaFoldDB" id="A0A2U0SDJ0"/>
<feature type="transmembrane region" description="Helical" evidence="2">
    <location>
        <begin position="38"/>
        <end position="58"/>
    </location>
</feature>
<gene>
    <name evidence="3" type="ORF">DD559_08445</name>
</gene>
<sequence>MRMHYRSDEALNERLEMLEGRGRRALTAAGRADARARALAVAGMVSIAPPLACLVAALMRPIGIVLPITVSVALPATVFGLVYAMGVSRLRVARGAALSLIDRELALKDRTQIVAEFLAGAARDGFREAALQEAQPRLDRAATAPMAALGAGETASRRWWVLPGGALIVLLIALAIDHGCAVRRGEDANPLRQVARELGLRPGANGTAESSEAAAARAERAAARVAGASGGASASGSDLASRGTGVLARGAAGDAVGGADRRASGERSAGSPSGAASAPGESRDLGGASTSPPAPASRQEGSDAARRGAAEAPEAHGQAAAAIETQAKPAAGARAGRNAPSPMASAAPPRASNGNDGQQGSGQRNRSQRQQSGGSGGQGSNRNGQQGSNRGNGQEGLKRARGSSSLMLAVPMEDRVVGTVNVGRVSSTTRNAPPHAMPAGTVAAQARGAGTAQAGRVLHRPRTAEEQRLLERYFRREGVGQ</sequence>
<dbReference type="Proteomes" id="UP000245890">
    <property type="component" value="Unassembled WGS sequence"/>
</dbReference>
<feature type="region of interest" description="Disordered" evidence="1">
    <location>
        <begin position="252"/>
        <end position="400"/>
    </location>
</feature>
<feature type="transmembrane region" description="Helical" evidence="2">
    <location>
        <begin position="159"/>
        <end position="176"/>
    </location>
</feature>
<evidence type="ECO:0000313" key="4">
    <source>
        <dbReference type="Proteomes" id="UP000245890"/>
    </source>
</evidence>
<keyword evidence="2" id="KW-0812">Transmembrane</keyword>
<feature type="compositionally biased region" description="Basic and acidic residues" evidence="1">
    <location>
        <begin position="300"/>
        <end position="309"/>
    </location>
</feature>
<evidence type="ECO:0000256" key="2">
    <source>
        <dbReference type="SAM" id="Phobius"/>
    </source>
</evidence>
<evidence type="ECO:0000256" key="1">
    <source>
        <dbReference type="SAM" id="MobiDB-lite"/>
    </source>
</evidence>
<keyword evidence="2" id="KW-1133">Transmembrane helix</keyword>
<accession>A0A2U0SDJ0</accession>
<feature type="compositionally biased region" description="Low complexity" evidence="1">
    <location>
        <begin position="266"/>
        <end position="280"/>
    </location>
</feature>
<dbReference type="EMBL" id="QENQ01000001">
    <property type="protein sequence ID" value="PVX29345.1"/>
    <property type="molecule type" value="Genomic_DNA"/>
</dbReference>
<evidence type="ECO:0000313" key="3">
    <source>
        <dbReference type="EMBL" id="PVX29345.1"/>
    </source>
</evidence>
<reference evidence="3 4" key="1">
    <citation type="submission" date="2018-05" db="EMBL/GenBank/DDBJ databases">
        <title>Description of Sphingomonas pokkalii sp nov, isolated from the rhizosphere of saline tolerant pokkali rice and its draft genome analysis.</title>
        <authorList>
            <person name="Menon R."/>
            <person name="Kumari S."/>
            <person name="Rameshkumar N."/>
        </authorList>
    </citation>
    <scope>NUCLEOTIDE SEQUENCE [LARGE SCALE GENOMIC DNA]</scope>
    <source>
        <strain evidence="3 4">L3B27</strain>
    </source>
</reference>
<organism evidence="3 4">
    <name type="scientific">Sphingomonas pokkalii</name>
    <dbReference type="NCBI Taxonomy" id="2175090"/>
    <lineage>
        <taxon>Bacteria</taxon>
        <taxon>Pseudomonadati</taxon>
        <taxon>Pseudomonadota</taxon>
        <taxon>Alphaproteobacteria</taxon>
        <taxon>Sphingomonadales</taxon>
        <taxon>Sphingomonadaceae</taxon>
        <taxon>Sphingomonas</taxon>
    </lineage>
</organism>
<feature type="compositionally biased region" description="Low complexity" evidence="1">
    <location>
        <begin position="380"/>
        <end position="392"/>
    </location>
</feature>